<organism evidence="1 2">
    <name type="scientific">Gymnopus androsaceus JB14</name>
    <dbReference type="NCBI Taxonomy" id="1447944"/>
    <lineage>
        <taxon>Eukaryota</taxon>
        <taxon>Fungi</taxon>
        <taxon>Dikarya</taxon>
        <taxon>Basidiomycota</taxon>
        <taxon>Agaricomycotina</taxon>
        <taxon>Agaricomycetes</taxon>
        <taxon>Agaricomycetidae</taxon>
        <taxon>Agaricales</taxon>
        <taxon>Marasmiineae</taxon>
        <taxon>Omphalotaceae</taxon>
        <taxon>Gymnopus</taxon>
    </lineage>
</organism>
<accession>A0A6A4I150</accession>
<keyword evidence="2" id="KW-1185">Reference proteome</keyword>
<dbReference type="Proteomes" id="UP000799118">
    <property type="component" value="Unassembled WGS sequence"/>
</dbReference>
<protein>
    <submittedName>
        <fullName evidence="1">Uncharacterized protein</fullName>
    </submittedName>
</protein>
<evidence type="ECO:0000313" key="2">
    <source>
        <dbReference type="Proteomes" id="UP000799118"/>
    </source>
</evidence>
<sequence>MPRKAARSSDPKCNPWNYNCVQLTHLKKKLKTRLVYSPEDHSNLHLCLHAMEAYSDLTWENPPTSDVEKGMAQVPWFAPFRTRINKDAPTFAAIYISAHSAASLVPYQKSDVDRIPKPPPLKVTSQGNMEPYIPDELEDSLAFILSLTLPDHWEAPPCFRYLPGEEDWEYTKEKELEAWVDYLERQSKASWWTLDLKELADG</sequence>
<proteinExistence type="predicted"/>
<dbReference type="AlphaFoldDB" id="A0A6A4I150"/>
<reference evidence="1" key="1">
    <citation type="journal article" date="2019" name="Environ. Microbiol.">
        <title>Fungal ecological strategies reflected in gene transcription - a case study of two litter decomposers.</title>
        <authorList>
            <person name="Barbi F."/>
            <person name="Kohler A."/>
            <person name="Barry K."/>
            <person name="Baskaran P."/>
            <person name="Daum C."/>
            <person name="Fauchery L."/>
            <person name="Ihrmark K."/>
            <person name="Kuo A."/>
            <person name="LaButti K."/>
            <person name="Lipzen A."/>
            <person name="Morin E."/>
            <person name="Grigoriev I.V."/>
            <person name="Henrissat B."/>
            <person name="Lindahl B."/>
            <person name="Martin F."/>
        </authorList>
    </citation>
    <scope>NUCLEOTIDE SEQUENCE</scope>
    <source>
        <strain evidence="1">JB14</strain>
    </source>
</reference>
<evidence type="ECO:0000313" key="1">
    <source>
        <dbReference type="EMBL" id="KAE9403690.1"/>
    </source>
</evidence>
<name>A0A6A4I150_9AGAR</name>
<dbReference type="EMBL" id="ML769423">
    <property type="protein sequence ID" value="KAE9403690.1"/>
    <property type="molecule type" value="Genomic_DNA"/>
</dbReference>
<gene>
    <name evidence="1" type="ORF">BT96DRAFT_990120</name>
</gene>